<feature type="non-terminal residue" evidence="2">
    <location>
        <position position="222"/>
    </location>
</feature>
<protein>
    <submittedName>
        <fullName evidence="2">Uncharacterized protein</fullName>
    </submittedName>
</protein>
<feature type="transmembrane region" description="Helical" evidence="1">
    <location>
        <begin position="177"/>
        <end position="200"/>
    </location>
</feature>
<keyword evidence="1" id="KW-1133">Transmembrane helix</keyword>
<keyword evidence="1" id="KW-0472">Membrane</keyword>
<proteinExistence type="predicted"/>
<evidence type="ECO:0000313" key="3">
    <source>
        <dbReference type="Proteomes" id="UP000478052"/>
    </source>
</evidence>
<organism evidence="2 3">
    <name type="scientific">Aphis craccivora</name>
    <name type="common">Cowpea aphid</name>
    <dbReference type="NCBI Taxonomy" id="307492"/>
    <lineage>
        <taxon>Eukaryota</taxon>
        <taxon>Metazoa</taxon>
        <taxon>Ecdysozoa</taxon>
        <taxon>Arthropoda</taxon>
        <taxon>Hexapoda</taxon>
        <taxon>Insecta</taxon>
        <taxon>Pterygota</taxon>
        <taxon>Neoptera</taxon>
        <taxon>Paraneoptera</taxon>
        <taxon>Hemiptera</taxon>
        <taxon>Sternorrhyncha</taxon>
        <taxon>Aphidomorpha</taxon>
        <taxon>Aphidoidea</taxon>
        <taxon>Aphididae</taxon>
        <taxon>Aphidini</taxon>
        <taxon>Aphis</taxon>
        <taxon>Aphis</taxon>
    </lineage>
</organism>
<name>A0A6G0Z4E0_APHCR</name>
<dbReference type="EMBL" id="VUJU01001431">
    <property type="protein sequence ID" value="KAF0765310.1"/>
    <property type="molecule type" value="Genomic_DNA"/>
</dbReference>
<dbReference type="AlphaFoldDB" id="A0A6G0Z4E0"/>
<keyword evidence="1" id="KW-0812">Transmembrane</keyword>
<accession>A0A6G0Z4E0</accession>
<gene>
    <name evidence="2" type="ORF">FWK35_00025919</name>
</gene>
<feature type="transmembrane region" description="Helical" evidence="1">
    <location>
        <begin position="140"/>
        <end position="157"/>
    </location>
</feature>
<reference evidence="2 3" key="1">
    <citation type="submission" date="2019-08" db="EMBL/GenBank/DDBJ databases">
        <title>Whole genome of Aphis craccivora.</title>
        <authorList>
            <person name="Voronova N.V."/>
            <person name="Shulinski R.S."/>
            <person name="Bandarenka Y.V."/>
            <person name="Zhorov D.G."/>
            <person name="Warner D."/>
        </authorList>
    </citation>
    <scope>NUCLEOTIDE SEQUENCE [LARGE SCALE GENOMIC DNA]</scope>
    <source>
        <strain evidence="2">180601</strain>
        <tissue evidence="2">Whole Body</tissue>
    </source>
</reference>
<sequence>SFSDSKVNLVGAFGRSFFKFPNSFQKHREKPKKKKMKGKREVIRQNQFSNKSIFLYGFNSKNNHCKYLKFLPNTTEIFGFYEKFLQFFLFKFLRNLSKNLQIKNTPLIPISRRYLKILPTTEIFNFSEIFFGPIEILENLTQIILFLYIVKLVFILMKINRHKNLFRQYLLVFSKHIYLFFVYPVYVGTGNALNIIKIFWPDRKKLACLNFGTPIIKFKLCP</sequence>
<feature type="non-terminal residue" evidence="2">
    <location>
        <position position="1"/>
    </location>
</feature>
<evidence type="ECO:0000256" key="1">
    <source>
        <dbReference type="SAM" id="Phobius"/>
    </source>
</evidence>
<evidence type="ECO:0000313" key="2">
    <source>
        <dbReference type="EMBL" id="KAF0765310.1"/>
    </source>
</evidence>
<dbReference type="Proteomes" id="UP000478052">
    <property type="component" value="Unassembled WGS sequence"/>
</dbReference>
<comment type="caution">
    <text evidence="2">The sequence shown here is derived from an EMBL/GenBank/DDBJ whole genome shotgun (WGS) entry which is preliminary data.</text>
</comment>
<keyword evidence="3" id="KW-1185">Reference proteome</keyword>